<keyword evidence="1" id="KW-0597">Phosphoprotein</keyword>
<dbReference type="RefSeq" id="WP_200247336.1">
    <property type="nucleotide sequence ID" value="NZ_JAENHK010000010.1"/>
</dbReference>
<evidence type="ECO:0000313" key="4">
    <source>
        <dbReference type="EMBL" id="MBK1897269.1"/>
    </source>
</evidence>
<dbReference type="InterPro" id="IPR046947">
    <property type="entry name" value="LytR-like"/>
</dbReference>
<sequence length="236" mass="26931">MNCIIIDDEPIARQGMLKFIGKIPELILKGVFKNVHDAKGILDTHQINLIFLDIQMPGINGVEFAKTLSKNTLVIFTTAHIQYALDSYEVDAIDYLVKPIREERFFKAVHKALEYSYLLSDSNEKGQYKTSGENSILIRADRRDYKILYGDILYIEGMKDYVIINLGSGKLITAMNLKTAHSKIPEDIFVRISKSYIVNISHITAVANHTIFINDIELPLGTSYRKYFMEIYKGKS</sequence>
<proteinExistence type="predicted"/>
<accession>A0ABS1FXZ3</accession>
<evidence type="ECO:0000256" key="1">
    <source>
        <dbReference type="PROSITE-ProRule" id="PRU00169"/>
    </source>
</evidence>
<dbReference type="Proteomes" id="UP000628669">
    <property type="component" value="Unassembled WGS sequence"/>
</dbReference>
<dbReference type="SUPFAM" id="SSF52172">
    <property type="entry name" value="CheY-like"/>
    <property type="match status" value="1"/>
</dbReference>
<dbReference type="PROSITE" id="PS50110">
    <property type="entry name" value="RESPONSE_REGULATORY"/>
    <property type="match status" value="1"/>
</dbReference>
<dbReference type="Gene3D" id="2.40.50.1020">
    <property type="entry name" value="LytTr DNA-binding domain"/>
    <property type="match status" value="1"/>
</dbReference>
<dbReference type="PANTHER" id="PTHR37299">
    <property type="entry name" value="TRANSCRIPTIONAL REGULATOR-RELATED"/>
    <property type="match status" value="1"/>
</dbReference>
<keyword evidence="5" id="KW-1185">Reference proteome</keyword>
<name>A0ABS1FXZ3_9FLAO</name>
<feature type="domain" description="HTH LytTR-type" evidence="3">
    <location>
        <begin position="136"/>
        <end position="203"/>
    </location>
</feature>
<organism evidence="4 5">
    <name type="scientific">Chryseobacterium paridis</name>
    <dbReference type="NCBI Taxonomy" id="2800328"/>
    <lineage>
        <taxon>Bacteria</taxon>
        <taxon>Pseudomonadati</taxon>
        <taxon>Bacteroidota</taxon>
        <taxon>Flavobacteriia</taxon>
        <taxon>Flavobacteriales</taxon>
        <taxon>Weeksellaceae</taxon>
        <taxon>Chryseobacterium group</taxon>
        <taxon>Chryseobacterium</taxon>
    </lineage>
</organism>
<dbReference type="SMART" id="SM00850">
    <property type="entry name" value="LytTR"/>
    <property type="match status" value="1"/>
</dbReference>
<comment type="caution">
    <text evidence="4">The sequence shown here is derived from an EMBL/GenBank/DDBJ whole genome shotgun (WGS) entry which is preliminary data.</text>
</comment>
<dbReference type="EMBL" id="JAENHK010000010">
    <property type="protein sequence ID" value="MBK1897269.1"/>
    <property type="molecule type" value="Genomic_DNA"/>
</dbReference>
<dbReference type="PROSITE" id="PS50930">
    <property type="entry name" value="HTH_LYTTR"/>
    <property type="match status" value="1"/>
</dbReference>
<protein>
    <submittedName>
        <fullName evidence="4">Response regulator transcription factor</fullName>
    </submittedName>
</protein>
<feature type="domain" description="Response regulatory" evidence="2">
    <location>
        <begin position="2"/>
        <end position="113"/>
    </location>
</feature>
<dbReference type="InterPro" id="IPR007492">
    <property type="entry name" value="LytTR_DNA-bd_dom"/>
</dbReference>
<dbReference type="InterPro" id="IPR011006">
    <property type="entry name" value="CheY-like_superfamily"/>
</dbReference>
<evidence type="ECO:0000259" key="2">
    <source>
        <dbReference type="PROSITE" id="PS50110"/>
    </source>
</evidence>
<feature type="modified residue" description="4-aspartylphosphate" evidence="1">
    <location>
        <position position="53"/>
    </location>
</feature>
<evidence type="ECO:0000313" key="5">
    <source>
        <dbReference type="Proteomes" id="UP000628669"/>
    </source>
</evidence>
<dbReference type="SMART" id="SM00448">
    <property type="entry name" value="REC"/>
    <property type="match status" value="1"/>
</dbReference>
<gene>
    <name evidence="4" type="ORF">JHL15_16010</name>
</gene>
<reference evidence="5" key="1">
    <citation type="submission" date="2021-01" db="EMBL/GenBank/DDBJ databases">
        <title>Genome public.</title>
        <authorList>
            <person name="Liu C."/>
            <person name="Sun Q."/>
        </authorList>
    </citation>
    <scope>NUCLEOTIDE SEQUENCE [LARGE SCALE GENOMIC DNA]</scope>
    <source>
        <strain evidence="5">YIM B02567</strain>
    </source>
</reference>
<evidence type="ECO:0000259" key="3">
    <source>
        <dbReference type="PROSITE" id="PS50930"/>
    </source>
</evidence>
<dbReference type="Gene3D" id="3.40.50.2300">
    <property type="match status" value="1"/>
</dbReference>
<dbReference type="Pfam" id="PF04397">
    <property type="entry name" value="LytTR"/>
    <property type="match status" value="1"/>
</dbReference>
<dbReference type="Pfam" id="PF00072">
    <property type="entry name" value="Response_reg"/>
    <property type="match status" value="1"/>
</dbReference>
<dbReference type="InterPro" id="IPR001789">
    <property type="entry name" value="Sig_transdc_resp-reg_receiver"/>
</dbReference>
<dbReference type="PANTHER" id="PTHR37299:SF1">
    <property type="entry name" value="STAGE 0 SPORULATION PROTEIN A HOMOLOG"/>
    <property type="match status" value="1"/>
</dbReference>